<evidence type="ECO:0000313" key="5">
    <source>
        <dbReference type="Proteomes" id="UP000034156"/>
    </source>
</evidence>
<feature type="transmembrane region" description="Helical" evidence="2">
    <location>
        <begin position="7"/>
        <end position="26"/>
    </location>
</feature>
<dbReference type="KEGG" id="nco:AAW31_04870"/>
<evidence type="ECO:0000313" key="3">
    <source>
        <dbReference type="EMBL" id="AKH37285.1"/>
    </source>
</evidence>
<evidence type="ECO:0000256" key="1">
    <source>
        <dbReference type="SAM" id="MobiDB-lite"/>
    </source>
</evidence>
<dbReference type="OrthoDB" id="8566638at2"/>
<protein>
    <recommendedName>
        <fullName evidence="7">DUF2570 domain-containing protein</fullName>
    </recommendedName>
</protein>
<organism evidence="3 5">
    <name type="scientific">Nitrosomonas communis</name>
    <dbReference type="NCBI Taxonomy" id="44574"/>
    <lineage>
        <taxon>Bacteria</taxon>
        <taxon>Pseudomonadati</taxon>
        <taxon>Pseudomonadota</taxon>
        <taxon>Betaproteobacteria</taxon>
        <taxon>Nitrosomonadales</taxon>
        <taxon>Nitrosomonadaceae</taxon>
        <taxon>Nitrosomonas</taxon>
    </lineage>
</organism>
<dbReference type="EMBL" id="CP011451">
    <property type="protein sequence ID" value="AKH37285.1"/>
    <property type="molecule type" value="Genomic_DNA"/>
</dbReference>
<dbReference type="EMBL" id="VNHT01000038">
    <property type="protein sequence ID" value="TYP84719.1"/>
    <property type="molecule type" value="Genomic_DNA"/>
</dbReference>
<reference evidence="4 6" key="3">
    <citation type="submission" date="2019-07" db="EMBL/GenBank/DDBJ databases">
        <title>Active sludge and wastewater microbial communities from Klosterneuburg, Austria.</title>
        <authorList>
            <person name="Wagner M."/>
        </authorList>
    </citation>
    <scope>NUCLEOTIDE SEQUENCE [LARGE SCALE GENOMIC DNA]</scope>
    <source>
        <strain evidence="4 6">Nm2</strain>
    </source>
</reference>
<dbReference type="Proteomes" id="UP000324176">
    <property type="component" value="Unassembled WGS sequence"/>
</dbReference>
<dbReference type="PATRIC" id="fig|44574.3.peg.1180"/>
<dbReference type="AlphaFoldDB" id="A0A0F7KAJ9"/>
<name>A0A0F7KAJ9_9PROT</name>
<gene>
    <name evidence="3" type="ORF">AAW31_04870</name>
    <name evidence="4" type="ORF">BCL69_103829</name>
</gene>
<keyword evidence="2" id="KW-0812">Transmembrane</keyword>
<evidence type="ECO:0008006" key="7">
    <source>
        <dbReference type="Google" id="ProtNLM"/>
    </source>
</evidence>
<proteinExistence type="predicted"/>
<keyword evidence="2" id="KW-1133">Transmembrane helix</keyword>
<sequence length="177" mass="19128">MISLFSPYLWLAVILWSSTMLGMGYYQGHQHGKNGCLADQAVALEEAIQQAQGQALEQAKAELKTTQEFETAREKVRTVYVKIKEKADENIEHNPDYDHCSLDADGLRLYNARPTSTSSTPATDLADSPLSGSAGLSRRTAFDPVAQQPGALSDVLRVPGETQGAGGVGYPTTRKGE</sequence>
<reference evidence="5" key="1">
    <citation type="submission" date="2015-05" db="EMBL/GenBank/DDBJ databases">
        <title>Draft genome of Nitrosomonas communis strain Nm2.</title>
        <authorList>
            <person name="Kozlowski J.A."/>
            <person name="Kits K.D."/>
            <person name="Stein L.Y."/>
        </authorList>
    </citation>
    <scope>NUCLEOTIDE SEQUENCE [LARGE SCALE GENOMIC DNA]</scope>
    <source>
        <strain evidence="5">Nm2</strain>
    </source>
</reference>
<accession>A0A0F7KAJ9</accession>
<evidence type="ECO:0000313" key="6">
    <source>
        <dbReference type="Proteomes" id="UP000324176"/>
    </source>
</evidence>
<evidence type="ECO:0000313" key="4">
    <source>
        <dbReference type="EMBL" id="TYP84719.1"/>
    </source>
</evidence>
<feature type="region of interest" description="Disordered" evidence="1">
    <location>
        <begin position="112"/>
        <end position="177"/>
    </location>
</feature>
<keyword evidence="5" id="KW-1185">Reference proteome</keyword>
<evidence type="ECO:0000256" key="2">
    <source>
        <dbReference type="SAM" id="Phobius"/>
    </source>
</evidence>
<keyword evidence="2" id="KW-0472">Membrane</keyword>
<reference evidence="3 5" key="2">
    <citation type="journal article" date="2016" name="Genome Announc.">
        <title>Genome Sequence of Nitrosomonas communis Strain Nm2, a Mesophilic Ammonia-Oxidizing Bacterium Isolated from Mediterranean Soil.</title>
        <authorList>
            <person name="Kozlowski J.A."/>
            <person name="Kits K.D."/>
            <person name="Stein L.Y."/>
        </authorList>
    </citation>
    <scope>NUCLEOTIDE SEQUENCE [LARGE SCALE GENOMIC DNA]</scope>
    <source>
        <strain evidence="3 5">Nm2</strain>
    </source>
</reference>
<feature type="compositionally biased region" description="Low complexity" evidence="1">
    <location>
        <begin position="114"/>
        <end position="128"/>
    </location>
</feature>
<dbReference type="RefSeq" id="WP_046849374.1">
    <property type="nucleotide sequence ID" value="NZ_CP011451.1"/>
</dbReference>
<dbReference type="Proteomes" id="UP000034156">
    <property type="component" value="Chromosome"/>
</dbReference>